<feature type="transmembrane region" description="Helical" evidence="8">
    <location>
        <begin position="439"/>
        <end position="460"/>
    </location>
</feature>
<feature type="compositionally biased region" description="Basic and acidic residues" evidence="9">
    <location>
        <begin position="327"/>
        <end position="338"/>
    </location>
</feature>
<gene>
    <name evidence="12" type="ORF">NMOB1V02_LOCUS7848</name>
</gene>
<evidence type="ECO:0000259" key="11">
    <source>
        <dbReference type="Pfam" id="PF16178"/>
    </source>
</evidence>
<feature type="domain" description="Anoctamin dimerisation" evidence="11">
    <location>
        <begin position="176"/>
        <end position="260"/>
    </location>
</feature>
<comment type="subcellular location">
    <subcellularLocation>
        <location evidence="1">Cell membrane</location>
        <topology evidence="1">Multi-pass membrane protein</topology>
    </subcellularLocation>
    <subcellularLocation>
        <location evidence="8">Membrane</location>
        <topology evidence="8">Multi-pass membrane protein</topology>
    </subcellularLocation>
</comment>
<keyword evidence="4 8" id="KW-0812">Transmembrane</keyword>
<evidence type="ECO:0000259" key="10">
    <source>
        <dbReference type="Pfam" id="PF04547"/>
    </source>
</evidence>
<evidence type="ECO:0000256" key="2">
    <source>
        <dbReference type="ARBA" id="ARBA00009671"/>
    </source>
</evidence>
<keyword evidence="6 8" id="KW-0472">Membrane</keyword>
<sequence length="1104" mass="127454">MELRDNLQKRLRGNSVAGTSFNEKDFERLTANYLTGNGMFQMMRRSCAEMPDPNHLHPLQPSYYPHVRSISASDLSRSESRRWSGERSDTSEDLGFVNNSSREDLIPRQQQQQPRWQHHHQQQQQQHPHLPTFAFSEMTNMSDPNAETFFGLNKAKGDTSGPPQVQRTTYKTESLFFIDGIREIDFVLAYKDYRYDTDEEMKAEEQRIFEKNIKDAGLQIERVDKRYSKDGKTYFIKIHAPWDVLTRYAEVLNIRMPIKVKQKIKYIIKHSEETYSSAQRSYIVYQILRRARFAKIDETDEDNHMKFGIRRLIGNGTYDAAFPLHDGPFDKDGPNGHKSERRKKQAATREHAETRHRVRQLLKSTKSHKLNTCPPFLLSSPPSSSSSSAFFSGSAKKVLFEEWARVKKWFKKQPLWVVRRYFGDQIGLYFTWLGFYTRMLIPAAILGFFTFIFGICFIYSGESIPSQEICDEKAAGNLKMCPLCDKACDYWDLKSSCTVSTITYLFDNPITVFFSIFMSFWATMFIELWKRKSAIVQWEWDLEGMEEEEEARPEFEAEVKTRRLNPLTQSMEPFLPRWQKIARMMTVYSIVLFLLTLVIASVFGTIVYRLTFVAVIQSLSDENHNTFFAKNAKTIASMSGAVLNLIVIVILNYIYQFIATRLTNMEYPRTQTQFEDSYTMKMFLFQFINYYSSLVYIAFFKGKFADHPGSVQSRESYTYDLCDPAGCLFELCIQLAIIMIGKQALNNFTEVMLPYLKSLWRRCTQTEVEDVDFKNKQSIRWEEDYELQSLDRMALFEEYLEMVIQYGFVTLFVAAFPLAPFFAVINNIVELRLDAFKYVSQFRRPLAKRAEGIGAWFGILKVVTYLAVTCNAFVIAYTSDFIPRKVYEYVYSRDGSLKGYVNASLAVFDTNHFPNSSRTNEKPPAFCRYKAFRSPPTTWSWALNGTVPGVTTPSVGSQYDLTLMYWHVFAARLCFVIVFEHLIFSLTYLMSSLIPDVPVDLKIQLQREASAAREALFDGERQYFNNRPRSRASSTDSHMAASDLTLGAQMAATADASRQDSSHQHKKQRPLSNSGLVGIAGTQAKNRDASSAPAFLVEEDGNQV</sequence>
<feature type="transmembrane region" description="Helical" evidence="8">
    <location>
        <begin position="850"/>
        <end position="877"/>
    </location>
</feature>
<evidence type="ECO:0000256" key="3">
    <source>
        <dbReference type="ARBA" id="ARBA00022475"/>
    </source>
</evidence>
<dbReference type="Proteomes" id="UP000678499">
    <property type="component" value="Unassembled WGS sequence"/>
</dbReference>
<comment type="caution">
    <text evidence="8">Lacks conserved residue(s) required for the propagation of feature annotation.</text>
</comment>
<feature type="region of interest" description="Disordered" evidence="9">
    <location>
        <begin position="74"/>
        <end position="128"/>
    </location>
</feature>
<keyword evidence="5 8" id="KW-1133">Transmembrane helix</keyword>
<name>A0A7R9GF17_9CRUS</name>
<dbReference type="EMBL" id="CAJPEX010001996">
    <property type="protein sequence ID" value="CAG0920337.1"/>
    <property type="molecule type" value="Genomic_DNA"/>
</dbReference>
<dbReference type="EMBL" id="OA884033">
    <property type="protein sequence ID" value="CAD7280185.1"/>
    <property type="molecule type" value="Genomic_DNA"/>
</dbReference>
<dbReference type="PANTHER" id="PTHR12308:SF84">
    <property type="entry name" value="ANOCTAMIN"/>
    <property type="match status" value="1"/>
</dbReference>
<accession>A0A7R9GF17</accession>
<dbReference type="AlphaFoldDB" id="A0A7R9GF17"/>
<keyword evidence="7" id="KW-0325">Glycoprotein</keyword>
<comment type="similarity">
    <text evidence="2 8">Belongs to the anoctamin family.</text>
</comment>
<organism evidence="12">
    <name type="scientific">Notodromas monacha</name>
    <dbReference type="NCBI Taxonomy" id="399045"/>
    <lineage>
        <taxon>Eukaryota</taxon>
        <taxon>Metazoa</taxon>
        <taxon>Ecdysozoa</taxon>
        <taxon>Arthropoda</taxon>
        <taxon>Crustacea</taxon>
        <taxon>Oligostraca</taxon>
        <taxon>Ostracoda</taxon>
        <taxon>Podocopa</taxon>
        <taxon>Podocopida</taxon>
        <taxon>Cypridocopina</taxon>
        <taxon>Cypridoidea</taxon>
        <taxon>Cyprididae</taxon>
        <taxon>Notodromas</taxon>
    </lineage>
</organism>
<feature type="transmembrane region" description="Helical" evidence="8">
    <location>
        <begin position="587"/>
        <end position="615"/>
    </location>
</feature>
<dbReference type="InterPro" id="IPR032394">
    <property type="entry name" value="Anoct_dimer"/>
</dbReference>
<feature type="transmembrane region" description="Helical" evidence="8">
    <location>
        <begin position="510"/>
        <end position="529"/>
    </location>
</feature>
<dbReference type="GO" id="GO:0046983">
    <property type="term" value="F:protein dimerization activity"/>
    <property type="evidence" value="ECO:0007669"/>
    <property type="project" value="InterPro"/>
</dbReference>
<feature type="compositionally biased region" description="Basic and acidic residues" evidence="9">
    <location>
        <begin position="76"/>
        <end position="90"/>
    </location>
</feature>
<evidence type="ECO:0000256" key="4">
    <source>
        <dbReference type="ARBA" id="ARBA00022692"/>
    </source>
</evidence>
<evidence type="ECO:0000256" key="9">
    <source>
        <dbReference type="SAM" id="MobiDB-lite"/>
    </source>
</evidence>
<feature type="transmembrane region" description="Helical" evidence="8">
    <location>
        <begin position="635"/>
        <end position="658"/>
    </location>
</feature>
<dbReference type="Pfam" id="PF04547">
    <property type="entry name" value="Anoctamin"/>
    <property type="match status" value="1"/>
</dbReference>
<evidence type="ECO:0000313" key="13">
    <source>
        <dbReference type="Proteomes" id="UP000678499"/>
    </source>
</evidence>
<proteinExistence type="inferred from homology"/>
<protein>
    <recommendedName>
        <fullName evidence="8">Anoctamin</fullName>
    </recommendedName>
</protein>
<dbReference type="InterPro" id="IPR049452">
    <property type="entry name" value="Anoctamin_TM"/>
</dbReference>
<feature type="transmembrane region" description="Helical" evidence="8">
    <location>
        <begin position="678"/>
        <end position="699"/>
    </location>
</feature>
<keyword evidence="3" id="KW-1003">Cell membrane</keyword>
<dbReference type="InterPro" id="IPR007632">
    <property type="entry name" value="Anoctamin"/>
</dbReference>
<reference evidence="12" key="1">
    <citation type="submission" date="2020-11" db="EMBL/GenBank/DDBJ databases">
        <authorList>
            <person name="Tran Van P."/>
        </authorList>
    </citation>
    <scope>NUCLEOTIDE SEQUENCE</scope>
</reference>
<evidence type="ECO:0000256" key="8">
    <source>
        <dbReference type="RuleBase" id="RU280814"/>
    </source>
</evidence>
<evidence type="ECO:0000256" key="1">
    <source>
        <dbReference type="ARBA" id="ARBA00004651"/>
    </source>
</evidence>
<dbReference type="PANTHER" id="PTHR12308">
    <property type="entry name" value="ANOCTAMIN"/>
    <property type="match status" value="1"/>
</dbReference>
<feature type="domain" description="Anoctamin dimerisation" evidence="11">
    <location>
        <begin position="264"/>
        <end position="342"/>
    </location>
</feature>
<dbReference type="OrthoDB" id="296386at2759"/>
<evidence type="ECO:0000256" key="6">
    <source>
        <dbReference type="ARBA" id="ARBA00023136"/>
    </source>
</evidence>
<feature type="transmembrane region" description="Helical" evidence="8">
    <location>
        <begin position="803"/>
        <end position="829"/>
    </location>
</feature>
<evidence type="ECO:0000256" key="5">
    <source>
        <dbReference type="ARBA" id="ARBA00022989"/>
    </source>
</evidence>
<dbReference type="GO" id="GO:0005886">
    <property type="term" value="C:plasma membrane"/>
    <property type="evidence" value="ECO:0007669"/>
    <property type="project" value="UniProtKB-SubCell"/>
</dbReference>
<keyword evidence="13" id="KW-1185">Reference proteome</keyword>
<dbReference type="Pfam" id="PF16178">
    <property type="entry name" value="Anoct_dimer"/>
    <property type="match status" value="2"/>
</dbReference>
<evidence type="ECO:0000313" key="12">
    <source>
        <dbReference type="EMBL" id="CAD7280185.1"/>
    </source>
</evidence>
<feature type="region of interest" description="Disordered" evidence="9">
    <location>
        <begin position="1052"/>
        <end position="1104"/>
    </location>
</feature>
<feature type="domain" description="Anoctamin transmembrane" evidence="10">
    <location>
        <begin position="418"/>
        <end position="1008"/>
    </location>
</feature>
<evidence type="ECO:0000256" key="7">
    <source>
        <dbReference type="ARBA" id="ARBA00023180"/>
    </source>
</evidence>
<dbReference type="GO" id="GO:0005254">
    <property type="term" value="F:chloride channel activity"/>
    <property type="evidence" value="ECO:0007669"/>
    <property type="project" value="TreeGrafter"/>
</dbReference>
<feature type="region of interest" description="Disordered" evidence="9">
    <location>
        <begin position="326"/>
        <end position="355"/>
    </location>
</feature>